<accession>A0AAW7XBP4</accession>
<keyword evidence="3" id="KW-0328">Glycosyltransferase</keyword>
<proteinExistence type="predicted"/>
<dbReference type="AlphaFoldDB" id="A0AAW7XBP4"/>
<evidence type="ECO:0000256" key="2">
    <source>
        <dbReference type="ARBA" id="ARBA00012588"/>
    </source>
</evidence>
<dbReference type="EC" id="2.4.1.21" evidence="2"/>
<dbReference type="Pfam" id="PF08323">
    <property type="entry name" value="Glyco_transf_5"/>
    <property type="match status" value="1"/>
</dbReference>
<reference evidence="6" key="1">
    <citation type="submission" date="2023-07" db="EMBL/GenBank/DDBJ databases">
        <title>Genome content predicts the carbon catabolic preferences of heterotrophic bacteria.</title>
        <authorList>
            <person name="Gralka M."/>
        </authorList>
    </citation>
    <scope>NUCLEOTIDE SEQUENCE</scope>
    <source>
        <strain evidence="6">I3M17_2</strain>
    </source>
</reference>
<evidence type="ECO:0000256" key="1">
    <source>
        <dbReference type="ARBA" id="ARBA00001478"/>
    </source>
</evidence>
<evidence type="ECO:0000313" key="7">
    <source>
        <dbReference type="Proteomes" id="UP001169760"/>
    </source>
</evidence>
<dbReference type="SUPFAM" id="SSF53756">
    <property type="entry name" value="UDP-Glycosyltransferase/glycogen phosphorylase"/>
    <property type="match status" value="1"/>
</dbReference>
<sequence>MYQVHIENLLDREEVYGYEDDTERVIAFQKVVLDWILQFAQVPKIIHCHDHHTGLIPFMLTQCTKYIPIRGIPTVFTIHNAQY</sequence>
<gene>
    <name evidence="6" type="ORF">Q4521_21525</name>
</gene>
<dbReference type="EMBL" id="JAUOPB010000229">
    <property type="protein sequence ID" value="MDO6425076.1"/>
    <property type="molecule type" value="Genomic_DNA"/>
</dbReference>
<comment type="caution">
    <text evidence="6">The sequence shown here is derived from an EMBL/GenBank/DDBJ whole genome shotgun (WGS) entry which is preliminary data.</text>
</comment>
<evidence type="ECO:0000256" key="3">
    <source>
        <dbReference type="ARBA" id="ARBA00022676"/>
    </source>
</evidence>
<name>A0AAW7XBP4_9GAMM</name>
<feature type="domain" description="Starch synthase catalytic" evidence="5">
    <location>
        <begin position="2"/>
        <end position="83"/>
    </location>
</feature>
<dbReference type="Gene3D" id="3.40.50.2000">
    <property type="entry name" value="Glycogen Phosphorylase B"/>
    <property type="match status" value="1"/>
</dbReference>
<dbReference type="GO" id="GO:0009011">
    <property type="term" value="F:alpha-1,4-glucan glucosyltransferase (ADP-glucose donor) activity"/>
    <property type="evidence" value="ECO:0007669"/>
    <property type="project" value="UniProtKB-EC"/>
</dbReference>
<comment type="catalytic activity">
    <reaction evidence="1">
        <text>[(1-&gt;4)-alpha-D-glucosyl](n) + ADP-alpha-D-glucose = [(1-&gt;4)-alpha-D-glucosyl](n+1) + ADP + H(+)</text>
        <dbReference type="Rhea" id="RHEA:18189"/>
        <dbReference type="Rhea" id="RHEA-COMP:9584"/>
        <dbReference type="Rhea" id="RHEA-COMP:9587"/>
        <dbReference type="ChEBI" id="CHEBI:15378"/>
        <dbReference type="ChEBI" id="CHEBI:15444"/>
        <dbReference type="ChEBI" id="CHEBI:57498"/>
        <dbReference type="ChEBI" id="CHEBI:456216"/>
        <dbReference type="EC" id="2.4.1.21"/>
    </reaction>
</comment>
<feature type="non-terminal residue" evidence="6">
    <location>
        <position position="83"/>
    </location>
</feature>
<dbReference type="PANTHER" id="PTHR46083">
    <property type="match status" value="1"/>
</dbReference>
<evidence type="ECO:0000256" key="4">
    <source>
        <dbReference type="ARBA" id="ARBA00022679"/>
    </source>
</evidence>
<dbReference type="RefSeq" id="WP_303494460.1">
    <property type="nucleotide sequence ID" value="NZ_JAUOPB010000229.1"/>
</dbReference>
<keyword evidence="4" id="KW-0808">Transferase</keyword>
<protein>
    <recommendedName>
        <fullName evidence="2">starch synthase</fullName>
        <ecNumber evidence="2">2.4.1.21</ecNumber>
    </recommendedName>
</protein>
<dbReference type="Proteomes" id="UP001169760">
    <property type="component" value="Unassembled WGS sequence"/>
</dbReference>
<evidence type="ECO:0000259" key="5">
    <source>
        <dbReference type="Pfam" id="PF08323"/>
    </source>
</evidence>
<dbReference type="PANTHER" id="PTHR46083:SF1">
    <property type="entry name" value="GLYCOGEN SYNTHASE 2-RELATED"/>
    <property type="match status" value="1"/>
</dbReference>
<evidence type="ECO:0000313" key="6">
    <source>
        <dbReference type="EMBL" id="MDO6425076.1"/>
    </source>
</evidence>
<organism evidence="6 7">
    <name type="scientific">Saccharophagus degradans</name>
    <dbReference type="NCBI Taxonomy" id="86304"/>
    <lineage>
        <taxon>Bacteria</taxon>
        <taxon>Pseudomonadati</taxon>
        <taxon>Pseudomonadota</taxon>
        <taxon>Gammaproteobacteria</taxon>
        <taxon>Cellvibrionales</taxon>
        <taxon>Cellvibrionaceae</taxon>
        <taxon>Saccharophagus</taxon>
    </lineage>
</organism>
<dbReference type="InterPro" id="IPR013534">
    <property type="entry name" value="Starch_synth_cat_dom"/>
</dbReference>